<keyword evidence="1" id="KW-0378">Hydrolase</keyword>
<evidence type="ECO:0000313" key="4">
    <source>
        <dbReference type="Proteomes" id="UP001606301"/>
    </source>
</evidence>
<gene>
    <name evidence="3" type="ORF">ACG0Z3_12785</name>
</gene>
<dbReference type="InterPro" id="IPR036380">
    <property type="entry name" value="Isochorismatase-like_sf"/>
</dbReference>
<accession>A0ABW7FJN5</accession>
<comment type="caution">
    <text evidence="3">The sequence shown here is derived from an EMBL/GenBank/DDBJ whole genome shotgun (WGS) entry which is preliminary data.</text>
</comment>
<evidence type="ECO:0000259" key="2">
    <source>
        <dbReference type="Pfam" id="PF00857"/>
    </source>
</evidence>
<evidence type="ECO:0000256" key="1">
    <source>
        <dbReference type="ARBA" id="ARBA00022801"/>
    </source>
</evidence>
<dbReference type="Proteomes" id="UP001606301">
    <property type="component" value="Unassembled WGS sequence"/>
</dbReference>
<keyword evidence="4" id="KW-1185">Reference proteome</keyword>
<sequence>MTAATASSDLNADYQRAGFGARLPFGRRPALVIVDVVQAYVEPGSGLYAQGFVDAVEPNRRLVAAARAAGVPVIFTRVAFDAQGRDGGLFFRKVPALRAFLPGSPLGAFVAGVEPLDGETVVTKQYASAFFGSSLASTLTALGVDTVLVTGFSTSGCVRATALDALQHGFAPFVVREACGDRDPRVQDANLFDLQAKYAEVVAEIEAVAAMQGDR</sequence>
<dbReference type="InterPro" id="IPR050272">
    <property type="entry name" value="Isochorismatase-like_hydrls"/>
</dbReference>
<dbReference type="Pfam" id="PF00857">
    <property type="entry name" value="Isochorismatase"/>
    <property type="match status" value="1"/>
</dbReference>
<name>A0ABW7FJN5_9BURK</name>
<proteinExistence type="predicted"/>
<dbReference type="PANTHER" id="PTHR43540">
    <property type="entry name" value="PEROXYUREIDOACRYLATE/UREIDOACRYLATE AMIDOHYDROLASE-RELATED"/>
    <property type="match status" value="1"/>
</dbReference>
<organism evidence="3 4">
    <name type="scientific">Pelomonas margarita</name>
    <dbReference type="NCBI Taxonomy" id="3299031"/>
    <lineage>
        <taxon>Bacteria</taxon>
        <taxon>Pseudomonadati</taxon>
        <taxon>Pseudomonadota</taxon>
        <taxon>Betaproteobacteria</taxon>
        <taxon>Burkholderiales</taxon>
        <taxon>Sphaerotilaceae</taxon>
        <taxon>Roseateles</taxon>
    </lineage>
</organism>
<dbReference type="SUPFAM" id="SSF52499">
    <property type="entry name" value="Isochorismatase-like hydrolases"/>
    <property type="match status" value="1"/>
</dbReference>
<dbReference type="InterPro" id="IPR000868">
    <property type="entry name" value="Isochorismatase-like_dom"/>
</dbReference>
<feature type="domain" description="Isochorismatase-like" evidence="2">
    <location>
        <begin position="30"/>
        <end position="202"/>
    </location>
</feature>
<protein>
    <submittedName>
        <fullName evidence="3">Isochorismatase family protein</fullName>
    </submittedName>
</protein>
<reference evidence="3 4" key="1">
    <citation type="submission" date="2024-08" db="EMBL/GenBank/DDBJ databases">
        <authorList>
            <person name="Lu H."/>
        </authorList>
    </citation>
    <scope>NUCLEOTIDE SEQUENCE [LARGE SCALE GENOMIC DNA]</scope>
    <source>
        <strain evidence="3 4">LKC17W</strain>
    </source>
</reference>
<dbReference type="RefSeq" id="WP_394397916.1">
    <property type="nucleotide sequence ID" value="NZ_JBIGHW010000006.1"/>
</dbReference>
<dbReference type="EMBL" id="JBIGHW010000006">
    <property type="protein sequence ID" value="MFG6441554.1"/>
    <property type="molecule type" value="Genomic_DNA"/>
</dbReference>
<dbReference type="Gene3D" id="3.40.50.850">
    <property type="entry name" value="Isochorismatase-like"/>
    <property type="match status" value="1"/>
</dbReference>
<evidence type="ECO:0000313" key="3">
    <source>
        <dbReference type="EMBL" id="MFG6441554.1"/>
    </source>
</evidence>
<dbReference type="PANTHER" id="PTHR43540:SF1">
    <property type="entry name" value="ISOCHORISMATASE HYDROLASE"/>
    <property type="match status" value="1"/>
</dbReference>